<evidence type="ECO:0000313" key="1">
    <source>
        <dbReference type="EMBL" id="HIS91460.1"/>
    </source>
</evidence>
<dbReference type="Proteomes" id="UP000824140">
    <property type="component" value="Unassembled WGS sequence"/>
</dbReference>
<dbReference type="InterPro" id="IPR032466">
    <property type="entry name" value="Metal_Hydrolase"/>
</dbReference>
<evidence type="ECO:0000313" key="2">
    <source>
        <dbReference type="Proteomes" id="UP000824140"/>
    </source>
</evidence>
<reference evidence="1" key="1">
    <citation type="submission" date="2020-10" db="EMBL/GenBank/DDBJ databases">
        <authorList>
            <person name="Gilroy R."/>
        </authorList>
    </citation>
    <scope>NUCLEOTIDE SEQUENCE</scope>
    <source>
        <strain evidence="1">13766</strain>
    </source>
</reference>
<comment type="caution">
    <text evidence="1">The sequence shown here is derived from an EMBL/GenBank/DDBJ whole genome shotgun (WGS) entry which is preliminary data.</text>
</comment>
<organism evidence="1 2">
    <name type="scientific">Candidatus Alectryocaccomicrobium excrementavium</name>
    <dbReference type="NCBI Taxonomy" id="2840668"/>
    <lineage>
        <taxon>Bacteria</taxon>
        <taxon>Bacillati</taxon>
        <taxon>Bacillota</taxon>
        <taxon>Clostridia</taxon>
        <taxon>Candidatus Alectryocaccomicrobium</taxon>
    </lineage>
</organism>
<dbReference type="EMBL" id="DVJN01000009">
    <property type="protein sequence ID" value="HIS91460.1"/>
    <property type="molecule type" value="Genomic_DNA"/>
</dbReference>
<proteinExistence type="predicted"/>
<accession>A0A9D1FYX4</accession>
<sequence>MQVIDSHMHIRDENCEAIAKVADMAGAEKFNVLSLAMKDNPLNNLSCLLVKAKNPGRAYAFCSLTYGEGSGECLAQLQMWMRAGFDGWKILETKPNLAKALGVRMDDARFEPAFAWAEENQIPIIWHVGDPATFWDPDRVPSWAVESGWAYTGGGFPALE</sequence>
<dbReference type="Gene3D" id="3.20.20.140">
    <property type="entry name" value="Metal-dependent hydrolases"/>
    <property type="match status" value="1"/>
</dbReference>
<protein>
    <recommendedName>
        <fullName evidence="3">Amidohydrolase-related domain-containing protein</fullName>
    </recommendedName>
</protein>
<evidence type="ECO:0008006" key="3">
    <source>
        <dbReference type="Google" id="ProtNLM"/>
    </source>
</evidence>
<name>A0A9D1FYX4_9FIRM</name>
<gene>
    <name evidence="1" type="ORF">IAA84_00405</name>
</gene>
<dbReference type="SUPFAM" id="SSF51556">
    <property type="entry name" value="Metallo-dependent hydrolases"/>
    <property type="match status" value="1"/>
</dbReference>
<feature type="non-terminal residue" evidence="1">
    <location>
        <position position="160"/>
    </location>
</feature>
<reference evidence="1" key="2">
    <citation type="journal article" date="2021" name="PeerJ">
        <title>Extensive microbial diversity within the chicken gut microbiome revealed by metagenomics and culture.</title>
        <authorList>
            <person name="Gilroy R."/>
            <person name="Ravi A."/>
            <person name="Getino M."/>
            <person name="Pursley I."/>
            <person name="Horton D.L."/>
            <person name="Alikhan N.F."/>
            <person name="Baker D."/>
            <person name="Gharbi K."/>
            <person name="Hall N."/>
            <person name="Watson M."/>
            <person name="Adriaenssens E.M."/>
            <person name="Foster-Nyarko E."/>
            <person name="Jarju S."/>
            <person name="Secka A."/>
            <person name="Antonio M."/>
            <person name="Oren A."/>
            <person name="Chaudhuri R.R."/>
            <person name="La Ragione R."/>
            <person name="Hildebrand F."/>
            <person name="Pallen M.J."/>
        </authorList>
    </citation>
    <scope>NUCLEOTIDE SEQUENCE</scope>
    <source>
        <strain evidence="1">13766</strain>
    </source>
</reference>
<dbReference type="AlphaFoldDB" id="A0A9D1FYX4"/>